<feature type="domain" description="ABC3 transporter permease C-terminal" evidence="7">
    <location>
        <begin position="678"/>
        <end position="786"/>
    </location>
</feature>
<feature type="domain" description="MacB-like periplasmic core" evidence="8">
    <location>
        <begin position="431"/>
        <end position="637"/>
    </location>
</feature>
<organism evidence="9 10">
    <name type="scientific">Sphingobacterium hungaricum</name>
    <dbReference type="NCBI Taxonomy" id="2082723"/>
    <lineage>
        <taxon>Bacteria</taxon>
        <taxon>Pseudomonadati</taxon>
        <taxon>Bacteroidota</taxon>
        <taxon>Sphingobacteriia</taxon>
        <taxon>Sphingobacteriales</taxon>
        <taxon>Sphingobacteriaceae</taxon>
        <taxon>Sphingobacterium</taxon>
    </lineage>
</organism>
<dbReference type="RefSeq" id="WP_196935155.1">
    <property type="nucleotide sequence ID" value="NZ_MU158698.1"/>
</dbReference>
<dbReference type="EMBL" id="PRDK01000010">
    <property type="protein sequence ID" value="MBE8715565.1"/>
    <property type="molecule type" value="Genomic_DNA"/>
</dbReference>
<evidence type="ECO:0000256" key="2">
    <source>
        <dbReference type="ARBA" id="ARBA00022475"/>
    </source>
</evidence>
<dbReference type="GO" id="GO:0005886">
    <property type="term" value="C:plasma membrane"/>
    <property type="evidence" value="ECO:0007669"/>
    <property type="project" value="UniProtKB-SubCell"/>
</dbReference>
<reference evidence="9" key="1">
    <citation type="submission" date="2018-02" db="EMBL/GenBank/DDBJ databases">
        <authorList>
            <person name="Vasarhelyi B.M."/>
            <person name="Deshmukh S."/>
            <person name="Balint B."/>
            <person name="Kukolya J."/>
        </authorList>
    </citation>
    <scope>NUCLEOTIDE SEQUENCE</scope>
    <source>
        <strain evidence="9">KB22</strain>
    </source>
</reference>
<evidence type="ECO:0000259" key="8">
    <source>
        <dbReference type="Pfam" id="PF12704"/>
    </source>
</evidence>
<dbReference type="Proteomes" id="UP000616201">
    <property type="component" value="Unassembled WGS sequence"/>
</dbReference>
<feature type="transmembrane region" description="Helical" evidence="6">
    <location>
        <begin position="423"/>
        <end position="441"/>
    </location>
</feature>
<gene>
    <name evidence="9" type="ORF">C4F49_18005</name>
</gene>
<dbReference type="AlphaFoldDB" id="A0A928V1T5"/>
<evidence type="ECO:0000256" key="6">
    <source>
        <dbReference type="SAM" id="Phobius"/>
    </source>
</evidence>
<feature type="transmembrane region" description="Helical" evidence="6">
    <location>
        <begin position="766"/>
        <end position="788"/>
    </location>
</feature>
<accession>A0A928V1T5</accession>
<dbReference type="Pfam" id="PF02687">
    <property type="entry name" value="FtsX"/>
    <property type="match status" value="2"/>
</dbReference>
<feature type="transmembrane region" description="Helical" evidence="6">
    <location>
        <begin position="678"/>
        <end position="700"/>
    </location>
</feature>
<proteinExistence type="predicted"/>
<keyword evidence="3 6" id="KW-0812">Transmembrane</keyword>
<keyword evidence="4 6" id="KW-1133">Transmembrane helix</keyword>
<evidence type="ECO:0000259" key="7">
    <source>
        <dbReference type="Pfam" id="PF02687"/>
    </source>
</evidence>
<feature type="transmembrane region" description="Helical" evidence="6">
    <location>
        <begin position="21"/>
        <end position="39"/>
    </location>
</feature>
<evidence type="ECO:0000256" key="3">
    <source>
        <dbReference type="ARBA" id="ARBA00022692"/>
    </source>
</evidence>
<dbReference type="InterPro" id="IPR050250">
    <property type="entry name" value="Macrolide_Exporter_MacB"/>
</dbReference>
<dbReference type="InterPro" id="IPR003838">
    <property type="entry name" value="ABC3_permease_C"/>
</dbReference>
<keyword evidence="10" id="KW-1185">Reference proteome</keyword>
<evidence type="ECO:0000313" key="10">
    <source>
        <dbReference type="Proteomes" id="UP000616201"/>
    </source>
</evidence>
<feature type="transmembrane region" description="Helical" evidence="6">
    <location>
        <begin position="279"/>
        <end position="301"/>
    </location>
</feature>
<feature type="transmembrane region" description="Helical" evidence="6">
    <location>
        <begin position="334"/>
        <end position="356"/>
    </location>
</feature>
<protein>
    <recommendedName>
        <fullName evidence="11">ABC transport system permease protein</fullName>
    </recommendedName>
</protein>
<evidence type="ECO:0000256" key="4">
    <source>
        <dbReference type="ARBA" id="ARBA00022989"/>
    </source>
</evidence>
<evidence type="ECO:0000313" key="9">
    <source>
        <dbReference type="EMBL" id="MBE8715565.1"/>
    </source>
</evidence>
<dbReference type="InterPro" id="IPR025857">
    <property type="entry name" value="MacB_PCD"/>
</dbReference>
<feature type="transmembrane region" description="Helical" evidence="6">
    <location>
        <begin position="727"/>
        <end position="746"/>
    </location>
</feature>
<feature type="transmembrane region" description="Helical" evidence="6">
    <location>
        <begin position="376"/>
        <end position="395"/>
    </location>
</feature>
<sequence>MNFKIAWRNLFKNKYYTLINVFGLTISLVFVLLIASYVYQAHQVNSSVKNLDNQYILQSKYQDPSMGLPLTTIGALPKTLKEDYPDLVANYYRMDGITCVVSNDELVYEESAAIGDSTFLDMFGFELLDGDAKSALTAPFSVVITEDIAVKYFSNTDAVGKNLSIRNFDGQTHDFTVTAVLKSLEDNSVTQLTASMNNKIFLPLANQEYFGRNIDSWENQYIVGFIELQKNVNPDQLTLPIKNTLKKHAEESISSNLNPDLKPLNSYYLADNNGAVSKIINALTLTAFFLLLMAVINFINISMSQSLNRLKEVGVRKIMGINKIQLGAELISEYILIVFIASLFALLSYPIVAPLFSSVMGKEVFSLRELPFSIFVYYFIGVFLVGVLSGLYPAFKLSNTNVIYDIKGKFSGNTSNAVLKKSLLFFQFVVAIVVLTMSIVISKQVNLFLNGDLGFDKNFLFTVQVPRDWSEQGLQHIETVQNELKTLPQVEGISLSYDIPGMIGNGVQKIKKIDQEQTIDVQLISSDKYFADTYKIPLLAGKFFSDTNESSTDLSKVVISKKTAEDLGYKNPQEAIGKQIALVDGTFLTTISGVTDDFQPTSMHSNSPAILWFDLKNSNQYRFFSIRIPSANVSQSIKAIQEKWKALLPNSPFEIKFLDERINEMYVTELQFKNASKIATLISVIIVALSIIGLTSLTVNQRIKEIGIRRVLGASIQQIIRIFAKDFIGIFTLALLVASPVAYYLMQNWLDNYAVKTSLNAPIFVYPVLALLFVIITFMSVIIIRATLINPVRNLRDE</sequence>
<comment type="subcellular location">
    <subcellularLocation>
        <location evidence="1">Cell membrane</location>
        <topology evidence="1">Multi-pass membrane protein</topology>
    </subcellularLocation>
</comment>
<dbReference type="PANTHER" id="PTHR30572:SF18">
    <property type="entry name" value="ABC-TYPE MACROLIDE FAMILY EXPORT SYSTEM PERMEASE COMPONENT 2"/>
    <property type="match status" value="1"/>
</dbReference>
<comment type="caution">
    <text evidence="9">The sequence shown here is derived from an EMBL/GenBank/DDBJ whole genome shotgun (WGS) entry which is preliminary data.</text>
</comment>
<keyword evidence="5 6" id="KW-0472">Membrane</keyword>
<dbReference type="Pfam" id="PF12704">
    <property type="entry name" value="MacB_PCD"/>
    <property type="match status" value="2"/>
</dbReference>
<evidence type="ECO:0000256" key="5">
    <source>
        <dbReference type="ARBA" id="ARBA00023136"/>
    </source>
</evidence>
<dbReference type="PANTHER" id="PTHR30572">
    <property type="entry name" value="MEMBRANE COMPONENT OF TRANSPORTER-RELATED"/>
    <property type="match status" value="1"/>
</dbReference>
<evidence type="ECO:0000256" key="1">
    <source>
        <dbReference type="ARBA" id="ARBA00004651"/>
    </source>
</evidence>
<name>A0A928V1T5_9SPHI</name>
<evidence type="ECO:0008006" key="11">
    <source>
        <dbReference type="Google" id="ProtNLM"/>
    </source>
</evidence>
<keyword evidence="2" id="KW-1003">Cell membrane</keyword>
<feature type="domain" description="MacB-like periplasmic core" evidence="8">
    <location>
        <begin position="17"/>
        <end position="236"/>
    </location>
</feature>
<feature type="domain" description="ABC3 transporter permease C-terminal" evidence="7">
    <location>
        <begin position="286"/>
        <end position="401"/>
    </location>
</feature>
<dbReference type="GO" id="GO:0022857">
    <property type="term" value="F:transmembrane transporter activity"/>
    <property type="evidence" value="ECO:0007669"/>
    <property type="project" value="TreeGrafter"/>
</dbReference>